<dbReference type="EMBL" id="NJBA01000002">
    <property type="protein sequence ID" value="OWP51589.1"/>
    <property type="molecule type" value="Genomic_DNA"/>
</dbReference>
<evidence type="ECO:0000313" key="1">
    <source>
        <dbReference type="EMBL" id="OWP51589.1"/>
    </source>
</evidence>
<name>A0A246FBA9_PSENT</name>
<proteinExistence type="predicted"/>
<organism evidence="1 2">
    <name type="scientific">Pseudomonas nitroreducens</name>
    <dbReference type="NCBI Taxonomy" id="46680"/>
    <lineage>
        <taxon>Bacteria</taxon>
        <taxon>Pseudomonadati</taxon>
        <taxon>Pseudomonadota</taxon>
        <taxon>Gammaproteobacteria</taxon>
        <taxon>Pseudomonadales</taxon>
        <taxon>Pseudomonadaceae</taxon>
        <taxon>Pseudomonas</taxon>
    </lineage>
</organism>
<reference evidence="1 2" key="1">
    <citation type="submission" date="2017-06" db="EMBL/GenBank/DDBJ databases">
        <title>Draft genome of Pseudomonas nitroreducens DF05.</title>
        <authorList>
            <person name="Iyer R."/>
        </authorList>
    </citation>
    <scope>NUCLEOTIDE SEQUENCE [LARGE SCALE GENOMIC DNA]</scope>
    <source>
        <strain evidence="1 2">DF05</strain>
    </source>
</reference>
<gene>
    <name evidence="1" type="ORF">CEG18_04790</name>
</gene>
<accession>A0A246FBA9</accession>
<dbReference type="Proteomes" id="UP000198145">
    <property type="component" value="Unassembled WGS sequence"/>
</dbReference>
<comment type="caution">
    <text evidence="1">The sequence shown here is derived from an EMBL/GenBank/DDBJ whole genome shotgun (WGS) entry which is preliminary data.</text>
</comment>
<protein>
    <submittedName>
        <fullName evidence="1">Uncharacterized protein</fullName>
    </submittedName>
</protein>
<sequence length="99" mass="11280">MQCFRDLTERISIVHKCAPRSSRPPRFRAVDRKCSQADSEFHMGDARDGSSVFHRKTRRFLCDLNLLARHTLRPDDAGWFGKLNRQPLGGADARINALG</sequence>
<dbReference type="AlphaFoldDB" id="A0A246FBA9"/>
<evidence type="ECO:0000313" key="2">
    <source>
        <dbReference type="Proteomes" id="UP000198145"/>
    </source>
</evidence>